<reference evidence="1 2" key="1">
    <citation type="journal article" date="2021" name="BMC Genomics">
        <title>Datura genome reveals duplications of psychoactive alkaloid biosynthetic genes and high mutation rate following tissue culture.</title>
        <authorList>
            <person name="Rajewski A."/>
            <person name="Carter-House D."/>
            <person name="Stajich J."/>
            <person name="Litt A."/>
        </authorList>
    </citation>
    <scope>NUCLEOTIDE SEQUENCE [LARGE SCALE GENOMIC DNA]</scope>
    <source>
        <strain evidence="1">AR-01</strain>
    </source>
</reference>
<accession>A0ABS8SJD2</accession>
<feature type="non-terminal residue" evidence="1">
    <location>
        <position position="1"/>
    </location>
</feature>
<comment type="caution">
    <text evidence="1">The sequence shown here is derived from an EMBL/GenBank/DDBJ whole genome shotgun (WGS) entry which is preliminary data.</text>
</comment>
<sequence>KRREGREEIWWRSGRRWGVEGFTGADERIRRDRRLLFLTRTVRQREWSGGRRGERMGGAGIFCLFVALGLVKNEERKEEGEGGDEGEEGDGFRCCWPTLMVSDGVNGACDWRRRREGKEEQWRQLCQ</sequence>
<gene>
    <name evidence="1" type="ORF">HAX54_039816</name>
</gene>
<evidence type="ECO:0000313" key="2">
    <source>
        <dbReference type="Proteomes" id="UP000823775"/>
    </source>
</evidence>
<organism evidence="1 2">
    <name type="scientific">Datura stramonium</name>
    <name type="common">Jimsonweed</name>
    <name type="synonym">Common thornapple</name>
    <dbReference type="NCBI Taxonomy" id="4076"/>
    <lineage>
        <taxon>Eukaryota</taxon>
        <taxon>Viridiplantae</taxon>
        <taxon>Streptophyta</taxon>
        <taxon>Embryophyta</taxon>
        <taxon>Tracheophyta</taxon>
        <taxon>Spermatophyta</taxon>
        <taxon>Magnoliopsida</taxon>
        <taxon>eudicotyledons</taxon>
        <taxon>Gunneridae</taxon>
        <taxon>Pentapetalae</taxon>
        <taxon>asterids</taxon>
        <taxon>lamiids</taxon>
        <taxon>Solanales</taxon>
        <taxon>Solanaceae</taxon>
        <taxon>Solanoideae</taxon>
        <taxon>Datureae</taxon>
        <taxon>Datura</taxon>
    </lineage>
</organism>
<dbReference type="Proteomes" id="UP000823775">
    <property type="component" value="Unassembled WGS sequence"/>
</dbReference>
<name>A0ABS8SJD2_DATST</name>
<keyword evidence="2" id="KW-1185">Reference proteome</keyword>
<proteinExistence type="predicted"/>
<dbReference type="EMBL" id="JACEIK010000555">
    <property type="protein sequence ID" value="MCD7459020.1"/>
    <property type="molecule type" value="Genomic_DNA"/>
</dbReference>
<protein>
    <submittedName>
        <fullName evidence="1">Uncharacterized protein</fullName>
    </submittedName>
</protein>
<evidence type="ECO:0000313" key="1">
    <source>
        <dbReference type="EMBL" id="MCD7459020.1"/>
    </source>
</evidence>